<dbReference type="CDD" id="cd06171">
    <property type="entry name" value="Sigma70_r4"/>
    <property type="match status" value="1"/>
</dbReference>
<dbReference type="PANTHER" id="PTHR43133">
    <property type="entry name" value="RNA POLYMERASE ECF-TYPE SIGMA FACTO"/>
    <property type="match status" value="1"/>
</dbReference>
<gene>
    <name evidence="7" type="primary">sigK</name>
    <name evidence="7" type="ORF">KIN34_04025</name>
</gene>
<sequence>MSTTLAVRVAGPFRVPGARPRHRQETLTRVPTDDPPVRAPDRAADALVQDVARGDQGAFARLYDLLGSAVFGVCLRVLRDPDHAAEVAQEVWLEVWRGAARFDEQLGTARTWTLTTAHRRAVDRVRSVQAQRDRDQHDLDLQPARPFDEVAESVETSLERVRVQHCLETLTDTQRRAVELAYYGGRTYREVADELGAALPTVKSRIRDGLLRLRTCLGVSA</sequence>
<keyword evidence="8" id="KW-1185">Reference proteome</keyword>
<dbReference type="PANTHER" id="PTHR43133:SF66">
    <property type="entry name" value="ECF RNA POLYMERASE SIGMA FACTOR SIGK"/>
    <property type="match status" value="1"/>
</dbReference>
<comment type="caution">
    <text evidence="7">The sequence shown here is derived from an EMBL/GenBank/DDBJ whole genome shotgun (WGS) entry which is preliminary data.</text>
</comment>
<dbReference type="Pfam" id="PF08281">
    <property type="entry name" value="Sigma70_r4_2"/>
    <property type="match status" value="1"/>
</dbReference>
<evidence type="ECO:0000256" key="1">
    <source>
        <dbReference type="ARBA" id="ARBA00010641"/>
    </source>
</evidence>
<keyword evidence="4" id="KW-0804">Transcription</keyword>
<evidence type="ECO:0000256" key="4">
    <source>
        <dbReference type="ARBA" id="ARBA00023163"/>
    </source>
</evidence>
<dbReference type="NCBIfam" id="TIGR02937">
    <property type="entry name" value="sigma70-ECF"/>
    <property type="match status" value="1"/>
</dbReference>
<feature type="domain" description="RNA polymerase sigma-70 region 2" evidence="5">
    <location>
        <begin position="62"/>
        <end position="128"/>
    </location>
</feature>
<evidence type="ECO:0000313" key="8">
    <source>
        <dbReference type="Proteomes" id="UP000722125"/>
    </source>
</evidence>
<dbReference type="InterPro" id="IPR013324">
    <property type="entry name" value="RNA_pol_sigma_r3/r4-like"/>
</dbReference>
<accession>A0ABS5TWC5</accession>
<name>A0ABS5TWC5_9CELL</name>
<dbReference type="InterPro" id="IPR039425">
    <property type="entry name" value="RNA_pol_sigma-70-like"/>
</dbReference>
<dbReference type="InterPro" id="IPR036388">
    <property type="entry name" value="WH-like_DNA-bd_sf"/>
</dbReference>
<dbReference type="Gene3D" id="1.10.10.10">
    <property type="entry name" value="Winged helix-like DNA-binding domain superfamily/Winged helix DNA-binding domain"/>
    <property type="match status" value="1"/>
</dbReference>
<organism evidence="7 8">
    <name type="scientific">Cellulomonas fulva</name>
    <dbReference type="NCBI Taxonomy" id="2835530"/>
    <lineage>
        <taxon>Bacteria</taxon>
        <taxon>Bacillati</taxon>
        <taxon>Actinomycetota</taxon>
        <taxon>Actinomycetes</taxon>
        <taxon>Micrococcales</taxon>
        <taxon>Cellulomonadaceae</taxon>
        <taxon>Cellulomonas</taxon>
    </lineage>
</organism>
<protein>
    <submittedName>
        <fullName evidence="7">ECF RNA polymerase sigma factor SigK</fullName>
    </submittedName>
</protein>
<dbReference type="InterPro" id="IPR014284">
    <property type="entry name" value="RNA_pol_sigma-70_dom"/>
</dbReference>
<dbReference type="NCBIfam" id="NF007228">
    <property type="entry name" value="PRK09646.1"/>
    <property type="match status" value="1"/>
</dbReference>
<proteinExistence type="inferred from homology"/>
<evidence type="ECO:0000256" key="2">
    <source>
        <dbReference type="ARBA" id="ARBA00023015"/>
    </source>
</evidence>
<evidence type="ECO:0000259" key="6">
    <source>
        <dbReference type="Pfam" id="PF08281"/>
    </source>
</evidence>
<keyword evidence="2" id="KW-0805">Transcription regulation</keyword>
<reference evidence="7 8" key="1">
    <citation type="submission" date="2021-05" db="EMBL/GenBank/DDBJ databases">
        <title>Description of Cellulomonas sp. DKR-3 sp. nov.</title>
        <authorList>
            <person name="Dahal R.H."/>
            <person name="Chaudhary D.K."/>
        </authorList>
    </citation>
    <scope>NUCLEOTIDE SEQUENCE [LARGE SCALE GENOMIC DNA]</scope>
    <source>
        <strain evidence="7 8">DKR-3</strain>
    </source>
</reference>
<dbReference type="Proteomes" id="UP000722125">
    <property type="component" value="Unassembled WGS sequence"/>
</dbReference>
<evidence type="ECO:0000256" key="3">
    <source>
        <dbReference type="ARBA" id="ARBA00023082"/>
    </source>
</evidence>
<feature type="domain" description="RNA polymerase sigma factor 70 region 4 type 2" evidence="6">
    <location>
        <begin position="161"/>
        <end position="213"/>
    </location>
</feature>
<dbReference type="EMBL" id="JAHBOH010000001">
    <property type="protein sequence ID" value="MBT0993452.1"/>
    <property type="molecule type" value="Genomic_DNA"/>
</dbReference>
<dbReference type="InterPro" id="IPR013325">
    <property type="entry name" value="RNA_pol_sigma_r2"/>
</dbReference>
<dbReference type="SUPFAM" id="SSF88946">
    <property type="entry name" value="Sigma2 domain of RNA polymerase sigma factors"/>
    <property type="match status" value="1"/>
</dbReference>
<keyword evidence="3" id="KW-0731">Sigma factor</keyword>
<dbReference type="InterPro" id="IPR013249">
    <property type="entry name" value="RNA_pol_sigma70_r4_t2"/>
</dbReference>
<dbReference type="Pfam" id="PF04542">
    <property type="entry name" value="Sigma70_r2"/>
    <property type="match status" value="1"/>
</dbReference>
<dbReference type="SUPFAM" id="SSF88659">
    <property type="entry name" value="Sigma3 and sigma4 domains of RNA polymerase sigma factors"/>
    <property type="match status" value="1"/>
</dbReference>
<dbReference type="InterPro" id="IPR007627">
    <property type="entry name" value="RNA_pol_sigma70_r2"/>
</dbReference>
<dbReference type="Gene3D" id="1.10.1740.10">
    <property type="match status" value="1"/>
</dbReference>
<comment type="similarity">
    <text evidence="1">Belongs to the sigma-70 factor family. ECF subfamily.</text>
</comment>
<evidence type="ECO:0000259" key="5">
    <source>
        <dbReference type="Pfam" id="PF04542"/>
    </source>
</evidence>
<evidence type="ECO:0000313" key="7">
    <source>
        <dbReference type="EMBL" id="MBT0993452.1"/>
    </source>
</evidence>